<protein>
    <recommendedName>
        <fullName evidence="3">6-bladed beta-propeller protein</fullName>
    </recommendedName>
</protein>
<evidence type="ECO:0000313" key="2">
    <source>
        <dbReference type="Proteomes" id="UP000006050"/>
    </source>
</evidence>
<dbReference type="EMBL" id="CP003281">
    <property type="protein sequence ID" value="AFL83822.1"/>
    <property type="molecule type" value="Genomic_DNA"/>
</dbReference>
<reference evidence="2" key="1">
    <citation type="submission" date="2012-06" db="EMBL/GenBank/DDBJ databases">
        <title>The complete genome of Belliella baltica DSM 15883.</title>
        <authorList>
            <person name="Lucas S."/>
            <person name="Copeland A."/>
            <person name="Lapidus A."/>
            <person name="Goodwin L."/>
            <person name="Pitluck S."/>
            <person name="Peters L."/>
            <person name="Mikhailova N."/>
            <person name="Davenport K."/>
            <person name="Kyrpides N."/>
            <person name="Mavromatis K."/>
            <person name="Pagani I."/>
            <person name="Ivanova N."/>
            <person name="Ovchinnikova G."/>
            <person name="Zeytun A."/>
            <person name="Detter J.C."/>
            <person name="Han C."/>
            <person name="Land M."/>
            <person name="Hauser L."/>
            <person name="Markowitz V."/>
            <person name="Cheng J.-F."/>
            <person name="Hugenholtz P."/>
            <person name="Woyke T."/>
            <person name="Wu D."/>
            <person name="Tindall B."/>
            <person name="Pomrenke H."/>
            <person name="Brambilla E."/>
            <person name="Klenk H.-P."/>
            <person name="Eisen J.A."/>
        </authorList>
    </citation>
    <scope>NUCLEOTIDE SEQUENCE [LARGE SCALE GENOMIC DNA]</scope>
    <source>
        <strain evidence="2">DSM 15883 / CIP 108006 / LMG 21964 / BA134</strain>
    </source>
</reference>
<dbReference type="Proteomes" id="UP000006050">
    <property type="component" value="Chromosome"/>
</dbReference>
<name>I3Z3K4_BELBD</name>
<dbReference type="HOGENOM" id="CLU_755770_0_0_10"/>
<proteinExistence type="predicted"/>
<evidence type="ECO:0000313" key="1">
    <source>
        <dbReference type="EMBL" id="AFL83822.1"/>
    </source>
</evidence>
<dbReference type="RefSeq" id="WP_014771820.1">
    <property type="nucleotide sequence ID" value="NC_018010.1"/>
</dbReference>
<keyword evidence="2" id="KW-1185">Reference proteome</keyword>
<accession>I3Z3K4</accession>
<dbReference type="Pfam" id="PF17170">
    <property type="entry name" value="DUF5128"/>
    <property type="match status" value="1"/>
</dbReference>
<dbReference type="PATRIC" id="fig|866536.3.peg.1227"/>
<dbReference type="AlphaFoldDB" id="I3Z3K4"/>
<sequence>MKDFGTLITVLILTIFLNSCHTKDRSNENSIVIDPMLASEFVPLSEFVDDVQFIKLETSEESIILNAKEIIIKDNFIYVIDITLKAVLIFDKKGKFISKLNKLGEGPDQYRNLGPVFVSDDESTIEVIELMGSKSKKLIYSIPDFELLDVSSFDTPFSNSWRKNGDLYYFSAQQIENYVNNEPTNAAIIIRNDNNQLSALFPKNIEKGGSGFSPFTESFTQNELNETFISLMYDNTFYQLKNKEAIPLMSVDFGSYAIDHSIGTLSLERQMEYLSAEIEGKASFPVLNFHNSRFTAFSYYYKQNGENLLHQYIKFNQNGKIYHTKSFLNDFTTFPNEVYLSSYFLAINHEIVYKDFLVDIILPWYSLNGEKEMEVEGLGLIQAEDNPIVMLMKLK</sequence>
<gene>
    <name evidence="1" type="ordered locus">Belba_1187</name>
</gene>
<dbReference type="KEGG" id="bbd:Belba_1187"/>
<dbReference type="OrthoDB" id="1098767at2"/>
<evidence type="ECO:0008006" key="3">
    <source>
        <dbReference type="Google" id="ProtNLM"/>
    </source>
</evidence>
<organism evidence="1 2">
    <name type="scientific">Belliella baltica (strain DSM 15883 / CIP 108006 / LMG 21964 / BA134)</name>
    <dbReference type="NCBI Taxonomy" id="866536"/>
    <lineage>
        <taxon>Bacteria</taxon>
        <taxon>Pseudomonadati</taxon>
        <taxon>Bacteroidota</taxon>
        <taxon>Cytophagia</taxon>
        <taxon>Cytophagales</taxon>
        <taxon>Cyclobacteriaceae</taxon>
        <taxon>Belliella</taxon>
    </lineage>
</organism>
<dbReference type="STRING" id="866536.Belba_1187"/>
<dbReference type="eggNOG" id="ENOG502ZAFF">
    <property type="taxonomic scope" value="Bacteria"/>
</dbReference>